<feature type="region of interest" description="Disordered" evidence="1">
    <location>
        <begin position="60"/>
        <end position="119"/>
    </location>
</feature>
<sequence length="119" mass="13130">MGLNGSGPYMLHSLPLYDVGRLDAPALFVPSLSPFNNARSLGTFSLFFLSWRTLMDTISPSSPKDLPSRRTGQHHLRQSGLHRARLFSRLERRGRQRVGGHGPQEGALRDSAAQGLHSP</sequence>
<protein>
    <submittedName>
        <fullName evidence="2">Uncharacterized protein</fullName>
    </submittedName>
</protein>
<proteinExistence type="predicted"/>
<dbReference type="EMBL" id="AZIL01003526">
    <property type="protein sequence ID" value="EWM19992.1"/>
    <property type="molecule type" value="Genomic_DNA"/>
</dbReference>
<comment type="caution">
    <text evidence="2">The sequence shown here is derived from an EMBL/GenBank/DDBJ whole genome shotgun (WGS) entry which is preliminary data.</text>
</comment>
<gene>
    <name evidence="2" type="ORF">Naga_102412g1</name>
</gene>
<reference evidence="2 3" key="1">
    <citation type="journal article" date="2014" name="Mol. Plant">
        <title>Chromosome Scale Genome Assembly and Transcriptome Profiling of Nannochloropsis gaditana in Nitrogen Depletion.</title>
        <authorList>
            <person name="Corteggiani Carpinelli E."/>
            <person name="Telatin A."/>
            <person name="Vitulo N."/>
            <person name="Forcato C."/>
            <person name="D'Angelo M."/>
            <person name="Schiavon R."/>
            <person name="Vezzi A."/>
            <person name="Giacometti G.M."/>
            <person name="Morosinotto T."/>
            <person name="Valle G."/>
        </authorList>
    </citation>
    <scope>NUCLEOTIDE SEQUENCE [LARGE SCALE GENOMIC DNA]</scope>
    <source>
        <strain evidence="2 3">B-31</strain>
    </source>
</reference>
<evidence type="ECO:0000256" key="1">
    <source>
        <dbReference type="SAM" id="MobiDB-lite"/>
    </source>
</evidence>
<keyword evidence="3" id="KW-1185">Reference proteome</keyword>
<evidence type="ECO:0000313" key="3">
    <source>
        <dbReference type="Proteomes" id="UP000019335"/>
    </source>
</evidence>
<dbReference type="Proteomes" id="UP000019335">
    <property type="component" value="Unassembled WGS sequence"/>
</dbReference>
<organism evidence="2 3">
    <name type="scientific">Nannochloropsis gaditana</name>
    <dbReference type="NCBI Taxonomy" id="72520"/>
    <lineage>
        <taxon>Eukaryota</taxon>
        <taxon>Sar</taxon>
        <taxon>Stramenopiles</taxon>
        <taxon>Ochrophyta</taxon>
        <taxon>Eustigmatophyceae</taxon>
        <taxon>Eustigmatales</taxon>
        <taxon>Monodopsidaceae</taxon>
        <taxon>Nannochloropsis</taxon>
    </lineage>
</organism>
<dbReference type="AlphaFoldDB" id="W7SZV0"/>
<feature type="compositionally biased region" description="Basic residues" evidence="1">
    <location>
        <begin position="71"/>
        <end position="87"/>
    </location>
</feature>
<evidence type="ECO:0000313" key="2">
    <source>
        <dbReference type="EMBL" id="EWM19992.1"/>
    </source>
</evidence>
<name>W7SZV0_9STRA</name>
<accession>W7SZV0</accession>